<feature type="domain" description="Ig-like" evidence="24">
    <location>
        <begin position="73"/>
        <end position="161"/>
    </location>
</feature>
<dbReference type="EMBL" id="JAZGQO010000021">
    <property type="protein sequence ID" value="KAK6166184.1"/>
    <property type="molecule type" value="Genomic_DNA"/>
</dbReference>
<comment type="similarity">
    <text evidence="4">Belongs to the protein kinase superfamily. CAMK Ser/Thr protein kinase family.</text>
</comment>
<evidence type="ECO:0000256" key="21">
    <source>
        <dbReference type="PROSITE-ProRule" id="PRU10141"/>
    </source>
</evidence>
<dbReference type="GO" id="GO:0004687">
    <property type="term" value="F:myosin light chain kinase activity"/>
    <property type="evidence" value="ECO:0007669"/>
    <property type="project" value="UniProtKB-EC"/>
</dbReference>
<feature type="domain" description="Ig-like" evidence="24">
    <location>
        <begin position="1554"/>
        <end position="1668"/>
    </location>
</feature>
<protein>
    <recommendedName>
        <fullName evidence="6">Myosin light chain kinase, smooth muscle</fullName>
        <ecNumber evidence="5">2.7.11.18</ecNumber>
    </recommendedName>
    <alternativeName>
        <fullName evidence="20">Telokin</fullName>
    </alternativeName>
</protein>
<evidence type="ECO:0000256" key="11">
    <source>
        <dbReference type="ARBA" id="ARBA00022723"/>
    </source>
</evidence>
<evidence type="ECO:0000256" key="14">
    <source>
        <dbReference type="ARBA" id="ARBA00022777"/>
    </source>
</evidence>
<dbReference type="Gene3D" id="2.60.40.10">
    <property type="entry name" value="Immunoglobulins"/>
    <property type="match status" value="8"/>
</dbReference>
<evidence type="ECO:0000256" key="15">
    <source>
        <dbReference type="ARBA" id="ARBA00022837"/>
    </source>
</evidence>
<evidence type="ECO:0000256" key="5">
    <source>
        <dbReference type="ARBA" id="ARBA00012430"/>
    </source>
</evidence>
<feature type="compositionally biased region" description="Low complexity" evidence="22">
    <location>
        <begin position="1428"/>
        <end position="1440"/>
    </location>
</feature>
<dbReference type="GO" id="GO:0046872">
    <property type="term" value="F:metal ion binding"/>
    <property type="evidence" value="ECO:0007669"/>
    <property type="project" value="UniProtKB-KW"/>
</dbReference>
<dbReference type="GO" id="GO:0005516">
    <property type="term" value="F:calmodulin binding"/>
    <property type="evidence" value="ECO:0007669"/>
    <property type="project" value="UniProtKB-KW"/>
</dbReference>
<dbReference type="GO" id="GO:0005524">
    <property type="term" value="F:ATP binding"/>
    <property type="evidence" value="ECO:0007669"/>
    <property type="project" value="UniProtKB-UniRule"/>
</dbReference>
<keyword evidence="16 21" id="KW-0067">ATP-binding</keyword>
<dbReference type="InterPro" id="IPR003599">
    <property type="entry name" value="Ig_sub"/>
</dbReference>
<feature type="domain" description="Ig-like" evidence="24">
    <location>
        <begin position="372"/>
        <end position="460"/>
    </location>
</feature>
<evidence type="ECO:0000313" key="26">
    <source>
        <dbReference type="EMBL" id="KAK6166184.1"/>
    </source>
</evidence>
<feature type="domain" description="Protein kinase" evidence="23">
    <location>
        <begin position="1112"/>
        <end position="1366"/>
    </location>
</feature>
<comment type="subcellular location">
    <subcellularLocation>
        <location evidence="3">Cytoplasm</location>
    </subcellularLocation>
</comment>
<feature type="compositionally biased region" description="Polar residues" evidence="22">
    <location>
        <begin position="1454"/>
        <end position="1472"/>
    </location>
</feature>
<feature type="region of interest" description="Disordered" evidence="22">
    <location>
        <begin position="1420"/>
        <end position="1518"/>
    </location>
</feature>
<evidence type="ECO:0000256" key="18">
    <source>
        <dbReference type="ARBA" id="ARBA00022860"/>
    </source>
</evidence>
<dbReference type="Gene3D" id="3.30.200.20">
    <property type="entry name" value="Phosphorylase Kinase, domain 1"/>
    <property type="match status" value="1"/>
</dbReference>
<dbReference type="SMART" id="SM00408">
    <property type="entry name" value="IGc2"/>
    <property type="match status" value="7"/>
</dbReference>
<keyword evidence="13 21" id="KW-0547">Nucleotide-binding</keyword>
<dbReference type="FunFam" id="1.10.510.10:FF:000175">
    <property type="entry name" value="Myosin light chain kinase, smooth muscle"/>
    <property type="match status" value="1"/>
</dbReference>
<dbReference type="InterPro" id="IPR036116">
    <property type="entry name" value="FN3_sf"/>
</dbReference>
<evidence type="ECO:0000259" key="23">
    <source>
        <dbReference type="PROSITE" id="PS50011"/>
    </source>
</evidence>
<comment type="cofactor">
    <cofactor evidence="1">
        <name>Ca(2+)</name>
        <dbReference type="ChEBI" id="CHEBI:29108"/>
    </cofactor>
</comment>
<evidence type="ECO:0000256" key="8">
    <source>
        <dbReference type="ARBA" id="ARBA00022527"/>
    </source>
</evidence>
<name>A0AAN8GGX6_PATCE</name>
<dbReference type="FunFam" id="2.60.40.10:FF:000080">
    <property type="entry name" value="Myosin light chain kinase, smooth muscle"/>
    <property type="match status" value="1"/>
</dbReference>
<dbReference type="FunFam" id="2.60.40.10:FF:001084">
    <property type="entry name" value="obscurin-like isoform X3"/>
    <property type="match status" value="1"/>
</dbReference>
<feature type="domain" description="Fibronectin type-III" evidence="25">
    <location>
        <begin position="988"/>
        <end position="1082"/>
    </location>
</feature>
<evidence type="ECO:0000256" key="4">
    <source>
        <dbReference type="ARBA" id="ARBA00006692"/>
    </source>
</evidence>
<keyword evidence="17" id="KW-0460">Magnesium</keyword>
<dbReference type="PROSITE" id="PS00107">
    <property type="entry name" value="PROTEIN_KINASE_ATP"/>
    <property type="match status" value="1"/>
</dbReference>
<dbReference type="GO" id="GO:0060298">
    <property type="term" value="P:positive regulation of sarcomere organization"/>
    <property type="evidence" value="ECO:0007669"/>
    <property type="project" value="UniProtKB-ARBA"/>
</dbReference>
<dbReference type="InterPro" id="IPR013098">
    <property type="entry name" value="Ig_I-set"/>
</dbReference>
<comment type="cofactor">
    <cofactor evidence="2">
        <name>Mg(2+)</name>
        <dbReference type="ChEBI" id="CHEBI:18420"/>
    </cofactor>
</comment>
<dbReference type="SUPFAM" id="SSF49265">
    <property type="entry name" value="Fibronectin type III"/>
    <property type="match status" value="1"/>
</dbReference>
<dbReference type="InterPro" id="IPR000719">
    <property type="entry name" value="Prot_kinase_dom"/>
</dbReference>
<evidence type="ECO:0000259" key="24">
    <source>
        <dbReference type="PROSITE" id="PS50835"/>
    </source>
</evidence>
<dbReference type="InterPro" id="IPR036179">
    <property type="entry name" value="Ig-like_dom_sf"/>
</dbReference>
<feature type="domain" description="Ig-like" evidence="24">
    <location>
        <begin position="272"/>
        <end position="362"/>
    </location>
</feature>
<feature type="compositionally biased region" description="Polar residues" evidence="22">
    <location>
        <begin position="1500"/>
        <end position="1510"/>
    </location>
</feature>
<dbReference type="SUPFAM" id="SSF48726">
    <property type="entry name" value="Immunoglobulin"/>
    <property type="match status" value="7"/>
</dbReference>
<dbReference type="InterPro" id="IPR008271">
    <property type="entry name" value="Ser/Thr_kinase_AS"/>
</dbReference>
<keyword evidence="11" id="KW-0479">Metal-binding</keyword>
<dbReference type="Pfam" id="PF00069">
    <property type="entry name" value="Pkinase"/>
    <property type="match status" value="1"/>
</dbReference>
<keyword evidence="27" id="KW-1185">Reference proteome</keyword>
<dbReference type="SMART" id="SM00060">
    <property type="entry name" value="FN3"/>
    <property type="match status" value="1"/>
</dbReference>
<dbReference type="EC" id="2.7.11.18" evidence="5"/>
<keyword evidence="15" id="KW-0106">Calcium</keyword>
<dbReference type="PANTHER" id="PTHR47633:SF7">
    <property type="entry name" value="TITIN HOMOLOG"/>
    <property type="match status" value="1"/>
</dbReference>
<evidence type="ECO:0000256" key="9">
    <source>
        <dbReference type="ARBA" id="ARBA00022553"/>
    </source>
</evidence>
<dbReference type="PRINTS" id="PR00014">
    <property type="entry name" value="FNTYPEIII"/>
</dbReference>
<dbReference type="GO" id="GO:0005737">
    <property type="term" value="C:cytoplasm"/>
    <property type="evidence" value="ECO:0007669"/>
    <property type="project" value="UniProtKB-SubCell"/>
</dbReference>
<keyword evidence="10" id="KW-0808">Transferase</keyword>
<dbReference type="InterPro" id="IPR007110">
    <property type="entry name" value="Ig-like_dom"/>
</dbReference>
<accession>A0AAN8GGX6</accession>
<dbReference type="PROSITE" id="PS50853">
    <property type="entry name" value="FN3"/>
    <property type="match status" value="1"/>
</dbReference>
<keyword evidence="9" id="KW-0597">Phosphoprotein</keyword>
<dbReference type="Pfam" id="PF00041">
    <property type="entry name" value="fn3"/>
    <property type="match status" value="1"/>
</dbReference>
<dbReference type="FunFam" id="2.60.40.10:FF:000107">
    <property type="entry name" value="Myosin, light chain kinase a"/>
    <property type="match status" value="2"/>
</dbReference>
<evidence type="ECO:0000313" key="27">
    <source>
        <dbReference type="Proteomes" id="UP001347796"/>
    </source>
</evidence>
<evidence type="ECO:0000256" key="12">
    <source>
        <dbReference type="ARBA" id="ARBA00022737"/>
    </source>
</evidence>
<proteinExistence type="inferred from homology"/>
<evidence type="ECO:0000256" key="13">
    <source>
        <dbReference type="ARBA" id="ARBA00022741"/>
    </source>
</evidence>
<dbReference type="Proteomes" id="UP001347796">
    <property type="component" value="Unassembled WGS sequence"/>
</dbReference>
<evidence type="ECO:0000256" key="7">
    <source>
        <dbReference type="ARBA" id="ARBA00022490"/>
    </source>
</evidence>
<evidence type="ECO:0000256" key="20">
    <source>
        <dbReference type="ARBA" id="ARBA00030959"/>
    </source>
</evidence>
<dbReference type="InterPro" id="IPR017441">
    <property type="entry name" value="Protein_kinase_ATP_BS"/>
</dbReference>
<feature type="domain" description="Ig-like" evidence="24">
    <location>
        <begin position="779"/>
        <end position="867"/>
    </location>
</feature>
<dbReference type="Gene3D" id="1.10.510.10">
    <property type="entry name" value="Transferase(Phosphotransferase) domain 1"/>
    <property type="match status" value="1"/>
</dbReference>
<dbReference type="FunFam" id="2.60.40.10:FF:000425">
    <property type="entry name" value="Myosin light chain kinase"/>
    <property type="match status" value="2"/>
</dbReference>
<dbReference type="SMART" id="SM00409">
    <property type="entry name" value="IG"/>
    <property type="match status" value="7"/>
</dbReference>
<dbReference type="Pfam" id="PF07679">
    <property type="entry name" value="I-set"/>
    <property type="match status" value="7"/>
</dbReference>
<reference evidence="26 27" key="1">
    <citation type="submission" date="2024-01" db="EMBL/GenBank/DDBJ databases">
        <title>The genome of the rayed Mediterranean limpet Patella caerulea (Linnaeus, 1758).</title>
        <authorList>
            <person name="Anh-Thu Weber A."/>
            <person name="Halstead-Nussloch G."/>
        </authorList>
    </citation>
    <scope>NUCLEOTIDE SEQUENCE [LARGE SCALE GENOMIC DNA]</scope>
    <source>
        <strain evidence="26">AATW-2023a</strain>
        <tissue evidence="26">Whole specimen</tissue>
    </source>
</reference>
<dbReference type="CDD" id="cd00063">
    <property type="entry name" value="FN3"/>
    <property type="match status" value="1"/>
</dbReference>
<evidence type="ECO:0000259" key="25">
    <source>
        <dbReference type="PROSITE" id="PS50853"/>
    </source>
</evidence>
<dbReference type="PROSITE" id="PS50011">
    <property type="entry name" value="PROTEIN_KINASE_DOM"/>
    <property type="match status" value="1"/>
</dbReference>
<dbReference type="PROSITE" id="PS00108">
    <property type="entry name" value="PROTEIN_KINASE_ST"/>
    <property type="match status" value="1"/>
</dbReference>
<keyword evidence="7" id="KW-0963">Cytoplasm</keyword>
<evidence type="ECO:0000256" key="22">
    <source>
        <dbReference type="SAM" id="MobiDB-lite"/>
    </source>
</evidence>
<comment type="caution">
    <text evidence="26">The sequence shown here is derived from an EMBL/GenBank/DDBJ whole genome shotgun (WGS) entry which is preliminary data.</text>
</comment>
<keyword evidence="12" id="KW-0677">Repeat</keyword>
<dbReference type="InterPro" id="IPR003961">
    <property type="entry name" value="FN3_dom"/>
</dbReference>
<dbReference type="InterPro" id="IPR003598">
    <property type="entry name" value="Ig_sub2"/>
</dbReference>
<evidence type="ECO:0000256" key="16">
    <source>
        <dbReference type="ARBA" id="ARBA00022840"/>
    </source>
</evidence>
<keyword evidence="14" id="KW-0418">Kinase</keyword>
<evidence type="ECO:0000256" key="19">
    <source>
        <dbReference type="ARBA" id="ARBA00023319"/>
    </source>
</evidence>
<dbReference type="InterPro" id="IPR011009">
    <property type="entry name" value="Kinase-like_dom_sf"/>
</dbReference>
<dbReference type="InterPro" id="IPR013783">
    <property type="entry name" value="Ig-like_fold"/>
</dbReference>
<dbReference type="GO" id="GO:0045989">
    <property type="term" value="P:positive regulation of striated muscle contraction"/>
    <property type="evidence" value="ECO:0007669"/>
    <property type="project" value="UniProtKB-ARBA"/>
</dbReference>
<keyword evidence="18" id="KW-0112">Calmodulin-binding</keyword>
<sequence length="1675" mass="188540">MNAQEDAKKTYTSTVVFRIGVSDKTRVESSHSLKPVELKVDLKNGIVEEEELEVKTVTQPVAEIKPIVKDVAPDFIIKPRRQLVDEGESTKFKASFEGSPNTQVIWSKNGKEITPDAHYKVYAKDDFHFLEVVDVLPEHGGSYTCVLQNPAGSKTTSVDLEVFEKPKPVKVAPPTLLKPLKDQSVALGERDVKFQCTVSGAATGDVTWFKDGKELRQGRQYKLRYDGSMAFLGLTTATQADCGLYECVIKNKGGEVRTSCTLNVENEKREPPYFVRELEDMEVDDGDKVELVVEVKGSEPINVFWIHNNKEIARDDMDYQQTSVSKNVFKLTIAKSVPGDAGAFVCEAYNEFGDTDTFCNVSIREIEKSQPPDFIIKPKLTKVTEGESAMFTCRVVGIPLPNVYWERNGKILRSQDRYQISQNHDKHTLVITKTTKDDAGKYVCRLDNQMVSIVHSTSLIVQEKSPVTTDFRSVLKKRSSLGNIGKQSSTDSEKSDKENDRRVFHTILNRMDDSSLNIKKVAKESHSALRNRFEENSTKDCRVAPVSNAIKSVQNSSSAPRATAEVKPFLSNVLAQTKNSFQSKMDTFQKSTLDSEAKISETNKLVMRPLPRALDVKLKNGSNVEKLSVLKTNGTTSGFLEPKRESSLKPRQLAKQIEIDKQWDLKTSKPQQIDFRNVLKSKDHDKKINQQTNGLTSLEKDKKSTEIHNYRSVLTSRDTVKKSVEMKDGIKKSSEIYDFRKVLISKDPSPKESVETKVKTNYSVQHDFRSVLSNKTEKPQFVKNLSDKRVKYGGEAVLACKIEGMPAPEIKWQINEKEIKPSRYFQLKFEHSVASLTISEAFSEDEGEYVVTASNSAGISQSTCQLTIDESSSRSSRSDSRSIEGAVSFPAKILTVTPVNVSAIKGKSTEIKAAFTGEPPPSIRWYKYKHELESDGRIHIKTLTNSSVLSINNLQQSDVGKYSIVAENELGCDSATISVSVQELPYCPMGRPYVSDITKSSVSLTWYGPAYDGGSPITAYCVELCKGNSRKWQTVTNSCRNTFYQVDTLEANTQYVFRVRAANKHGISEPGEQSELILTFDNQESDYESDDELPFEPRNVTIDINRKFEDYFETLEEIGRGKFGNVYKCRDKKTNEIWAAKILKCRDKEKPNIRNEIDVMNKLIHPKVLMLWDAFEAPRTMVLVMEYIRGGELFERVISDDFELTERDVIHFMRQICDGVGYMHKESIIHLDLKPENILCISNSTNQIKIIDFGLAQHFKPGQSVKVLFGTPEFIAPEVVNYDEISFSTDMWSVGVICYVLLSGLSPFSGDTEHETLSNVTLGEFDFDDDAFTDISDNAKDFIQNLLIKNKSKRFTIDQCKSHPWLAQDEKRIRCKRLNTEKLKHFMARRKWQKTGTAIRALGRMATLQRLLSNSSIKSLDSGVTQCSSSKQTSISSPLSNDDEVSFTYDDLQKSSPNNQTSPTNVQSTPLTTEPMITKAIPRFNLETKLTESSPEKKSTLSNNNNSIYKDNTRAIDNPCDNPDNDGSFGFRVNNVSLRREQSDYSSSATPIIPKRETASLQKNLEKLDLNKSDSDPTLKPSFVKEMVDCEAFSGDVIRFDVVVSKDTTIHWYYEDEKIIEDSRHIIDFGENGRCSLIIRQVTEDDEGEYTCAALNENGETTCSAELIVCGSGAF</sequence>
<dbReference type="FunFam" id="2.60.40.10:FF:000612">
    <property type="entry name" value="palladin isoform X1"/>
    <property type="match status" value="1"/>
</dbReference>
<feature type="binding site" evidence="21">
    <location>
        <position position="1141"/>
    </location>
    <ligand>
        <name>ATP</name>
        <dbReference type="ChEBI" id="CHEBI:30616"/>
    </ligand>
</feature>
<dbReference type="PANTHER" id="PTHR47633">
    <property type="entry name" value="IMMUNOGLOBULIN"/>
    <property type="match status" value="1"/>
</dbReference>
<gene>
    <name evidence="26" type="ORF">SNE40_022941</name>
</gene>
<evidence type="ECO:0000256" key="2">
    <source>
        <dbReference type="ARBA" id="ARBA00001946"/>
    </source>
</evidence>
<dbReference type="PROSITE" id="PS50835">
    <property type="entry name" value="IG_LIKE"/>
    <property type="match status" value="7"/>
</dbReference>
<evidence type="ECO:0000256" key="3">
    <source>
        <dbReference type="ARBA" id="ARBA00004496"/>
    </source>
</evidence>
<feature type="domain" description="Ig-like" evidence="24">
    <location>
        <begin position="173"/>
        <end position="263"/>
    </location>
</feature>
<keyword evidence="19" id="KW-0393">Immunoglobulin domain</keyword>
<evidence type="ECO:0000256" key="17">
    <source>
        <dbReference type="ARBA" id="ARBA00022842"/>
    </source>
</evidence>
<evidence type="ECO:0000256" key="10">
    <source>
        <dbReference type="ARBA" id="ARBA00022679"/>
    </source>
</evidence>
<organism evidence="26 27">
    <name type="scientific">Patella caerulea</name>
    <name type="common">Rayed Mediterranean limpet</name>
    <dbReference type="NCBI Taxonomy" id="87958"/>
    <lineage>
        <taxon>Eukaryota</taxon>
        <taxon>Metazoa</taxon>
        <taxon>Spiralia</taxon>
        <taxon>Lophotrochozoa</taxon>
        <taxon>Mollusca</taxon>
        <taxon>Gastropoda</taxon>
        <taxon>Patellogastropoda</taxon>
        <taxon>Patelloidea</taxon>
        <taxon>Patellidae</taxon>
        <taxon>Patella</taxon>
    </lineage>
</organism>
<evidence type="ECO:0000256" key="1">
    <source>
        <dbReference type="ARBA" id="ARBA00001913"/>
    </source>
</evidence>
<dbReference type="SMART" id="SM00220">
    <property type="entry name" value="S_TKc"/>
    <property type="match status" value="1"/>
</dbReference>
<dbReference type="SUPFAM" id="SSF56112">
    <property type="entry name" value="Protein kinase-like (PK-like)"/>
    <property type="match status" value="1"/>
</dbReference>
<keyword evidence="8" id="KW-0723">Serine/threonine-protein kinase</keyword>
<evidence type="ECO:0000256" key="6">
    <source>
        <dbReference type="ARBA" id="ARBA00021842"/>
    </source>
</evidence>
<feature type="domain" description="Ig-like" evidence="24">
    <location>
        <begin position="890"/>
        <end position="980"/>
    </location>
</feature>
<dbReference type="FunFam" id="3.30.200.20:FF:000042">
    <property type="entry name" value="Aurora kinase A"/>
    <property type="match status" value="1"/>
</dbReference>